<dbReference type="Gene3D" id="3.40.50.1580">
    <property type="entry name" value="Nucleoside phosphorylase domain"/>
    <property type="match status" value="1"/>
</dbReference>
<gene>
    <name evidence="2" type="ORF">WN944_018659</name>
</gene>
<dbReference type="EMBL" id="JBCGBO010000007">
    <property type="protein sequence ID" value="KAK9187267.1"/>
    <property type="molecule type" value="Genomic_DNA"/>
</dbReference>
<name>A0AAP0LTU1_9ROSI</name>
<evidence type="ECO:0000313" key="2">
    <source>
        <dbReference type="EMBL" id="KAK9187267.1"/>
    </source>
</evidence>
<feature type="domain" description="Nucleoside phosphorylase" evidence="1">
    <location>
        <begin position="115"/>
        <end position="169"/>
    </location>
</feature>
<keyword evidence="3" id="KW-1185">Reference proteome</keyword>
<dbReference type="InterPro" id="IPR035994">
    <property type="entry name" value="Nucleoside_phosphorylase_sf"/>
</dbReference>
<comment type="caution">
    <text evidence="2">The sequence shown here is derived from an EMBL/GenBank/DDBJ whole genome shotgun (WGS) entry which is preliminary data.</text>
</comment>
<dbReference type="SUPFAM" id="SSF53167">
    <property type="entry name" value="Purine and uridine phosphorylases"/>
    <property type="match status" value="1"/>
</dbReference>
<dbReference type="Pfam" id="PF01048">
    <property type="entry name" value="PNP_UDP_1"/>
    <property type="match status" value="1"/>
</dbReference>
<dbReference type="GO" id="GO:0009116">
    <property type="term" value="P:nucleoside metabolic process"/>
    <property type="evidence" value="ECO:0007669"/>
    <property type="project" value="InterPro"/>
</dbReference>
<dbReference type="GO" id="GO:0003824">
    <property type="term" value="F:catalytic activity"/>
    <property type="evidence" value="ECO:0007669"/>
    <property type="project" value="InterPro"/>
</dbReference>
<dbReference type="InterPro" id="IPR000845">
    <property type="entry name" value="Nucleoside_phosphorylase_d"/>
</dbReference>
<evidence type="ECO:0000313" key="3">
    <source>
        <dbReference type="Proteomes" id="UP001428341"/>
    </source>
</evidence>
<sequence length="179" mass="19432">MFDAAERRFRVGKLNGKKAINVTCGSGITYKLSSSSSSWRNPNAKLNSNYAANLDVNNYNVPKGHGSNHLGHIGYNSEQLFPSQGSLMMLCPCCGSQSMSSGWLKLAANLRADIFVENAAYANFLFQNFKVSSTDMESAAVVMTSLLNGFPMIVIHRLSDLAGGQPGENAMNTYRSFSL</sequence>
<dbReference type="PANTHER" id="PTHR21234:SF30">
    <property type="entry name" value="PHOSPHORYLASE SUPERFAMILY PROTEIN"/>
    <property type="match status" value="1"/>
</dbReference>
<evidence type="ECO:0000259" key="1">
    <source>
        <dbReference type="Pfam" id="PF01048"/>
    </source>
</evidence>
<dbReference type="PANTHER" id="PTHR21234">
    <property type="entry name" value="PURINE NUCLEOSIDE PHOSPHORYLASE"/>
    <property type="match status" value="1"/>
</dbReference>
<dbReference type="AlphaFoldDB" id="A0AAP0LTU1"/>
<proteinExistence type="predicted"/>
<accession>A0AAP0LTU1</accession>
<dbReference type="Proteomes" id="UP001428341">
    <property type="component" value="Unassembled WGS sequence"/>
</dbReference>
<protein>
    <recommendedName>
        <fullName evidence="1">Nucleoside phosphorylase domain-containing protein</fullName>
    </recommendedName>
</protein>
<reference evidence="2 3" key="1">
    <citation type="submission" date="2024-05" db="EMBL/GenBank/DDBJ databases">
        <title>Haplotype-resolved chromosome-level genome assembly of Huyou (Citrus changshanensis).</title>
        <authorList>
            <person name="Miao C."/>
            <person name="Chen W."/>
            <person name="Wu Y."/>
            <person name="Wang L."/>
            <person name="Zhao S."/>
            <person name="Grierson D."/>
            <person name="Xu C."/>
            <person name="Chen K."/>
        </authorList>
    </citation>
    <scope>NUCLEOTIDE SEQUENCE [LARGE SCALE GENOMIC DNA]</scope>
    <source>
        <strain evidence="2">01-14</strain>
        <tissue evidence="2">Leaf</tissue>
    </source>
</reference>
<organism evidence="2 3">
    <name type="scientific">Citrus x changshan-huyou</name>
    <dbReference type="NCBI Taxonomy" id="2935761"/>
    <lineage>
        <taxon>Eukaryota</taxon>
        <taxon>Viridiplantae</taxon>
        <taxon>Streptophyta</taxon>
        <taxon>Embryophyta</taxon>
        <taxon>Tracheophyta</taxon>
        <taxon>Spermatophyta</taxon>
        <taxon>Magnoliopsida</taxon>
        <taxon>eudicotyledons</taxon>
        <taxon>Gunneridae</taxon>
        <taxon>Pentapetalae</taxon>
        <taxon>rosids</taxon>
        <taxon>malvids</taxon>
        <taxon>Sapindales</taxon>
        <taxon>Rutaceae</taxon>
        <taxon>Aurantioideae</taxon>
        <taxon>Citrus</taxon>
    </lineage>
</organism>